<reference evidence="3 5" key="2">
    <citation type="journal article" date="2013" name="Nature">
        <title>Insights into bilaterian evolution from three spiralian genomes.</title>
        <authorList>
            <person name="Simakov O."/>
            <person name="Marletaz F."/>
            <person name="Cho S.J."/>
            <person name="Edsinger-Gonzales E."/>
            <person name="Havlak P."/>
            <person name="Hellsten U."/>
            <person name="Kuo D.H."/>
            <person name="Larsson T."/>
            <person name="Lv J."/>
            <person name="Arendt D."/>
            <person name="Savage R."/>
            <person name="Osoegawa K."/>
            <person name="de Jong P."/>
            <person name="Grimwood J."/>
            <person name="Chapman J.A."/>
            <person name="Shapiro H."/>
            <person name="Aerts A."/>
            <person name="Otillar R.P."/>
            <person name="Terry A.Y."/>
            <person name="Boore J.L."/>
            <person name="Grigoriev I.V."/>
            <person name="Lindberg D.R."/>
            <person name="Seaver E.C."/>
            <person name="Weisblat D.A."/>
            <person name="Putnam N.H."/>
            <person name="Rokhsar D.S."/>
        </authorList>
    </citation>
    <scope>NUCLEOTIDE SEQUENCE</scope>
    <source>
        <strain evidence="3 5">I ESC-2004</strain>
    </source>
</reference>
<accession>R7VC42</accession>
<evidence type="ECO:0000313" key="5">
    <source>
        <dbReference type="Proteomes" id="UP000014760"/>
    </source>
</evidence>
<sequence length="907" mass="102823">MSTGSPEPDRERQEPESVPERNPEDFNVKAFQDDLKGLHSKLQSDRFKDLDADFPGDDLAEMVTSVSGVMDDFKAYSNFTAKQLDDVRGIMYDIKDRVYRKIHSRPYEPRNPTLLVNGSTTNPKTDGRVSLEEREIEAKIQTLNKELAKVGDELLRSSQLVLETESSAAEATLIAEKTAQEAKRTQEEYEKRKKEEHEKKQKEEADRLEKERKLQEEMERKEEERKKEDARRGRLMKNPSVQDGLEPKAAAWESWPSFEYMVEGPVGKEVGCMVRADPQRFSEGALKCSTVPQIDVDFKYELNEELVGNIIRLAYSNEDELINSPIQVAIPHCISRASAASREAVIKARQDDGSWKDLASNEVTFEGCKDMKFAQAELSVPTDLAVVSRFKRDFLVLGKRGGKVTSNVDTRVTFSTTKNTFKKNEHFVFQLQPVDSATMNAIKQLPEGKGLLTSSSIAAMEWESREFDGPVTMTLPVPPNPVKAKKAAAARAAKEAKMKQPVGFPPPMADAAPSGNPKKKKQTKQKSQQKQEDDEEDAEPVKKVNTTKWYMGQYGNSDDDENDLLYFVQKLSNGKWQVKENFGLDQIKLDIVQMDLFNPYPKFIVLRTRTNLDGREAQKIAELIEERLSQRIVQSILKQRADDLCDICMQIVPVAKQEKTIKALEDEGYEEGPGAGKEVSLHEGDVLEVTFRGNIKSYDNKKREIIFNSQLTNRASFSVVEVDKYLQKNYQVYRGFVQLERVETVTHKAKRNDDGTEEEPLVEVVRHLVSDHLVSIPKDSEQPCTLNRVQPVLVQTDGPINEQFLRNLSANLGDEWQKLAHYLNVKKVRLQAIIRDANSRNQGNDETCKYEMLMTWVKKVPRGINKVEILQSALSKSCREDLAAELADLDKELRSSPPSHTTAASVQ</sequence>
<dbReference type="GO" id="GO:0007165">
    <property type="term" value="P:signal transduction"/>
    <property type="evidence" value="ECO:0007669"/>
    <property type="project" value="InterPro"/>
</dbReference>
<evidence type="ECO:0000313" key="4">
    <source>
        <dbReference type="EnsemblMetazoa" id="CapteP228009"/>
    </source>
</evidence>
<dbReference type="PROSITE" id="PS50017">
    <property type="entry name" value="DEATH_DOMAIN"/>
    <property type="match status" value="1"/>
</dbReference>
<keyword evidence="5" id="KW-1185">Reference proteome</keyword>
<dbReference type="Gene3D" id="1.10.533.10">
    <property type="entry name" value="Death Domain, Fas"/>
    <property type="match status" value="1"/>
</dbReference>
<dbReference type="OMA" id="RIFHYIE"/>
<feature type="domain" description="Death" evidence="2">
    <location>
        <begin position="801"/>
        <end position="890"/>
    </location>
</feature>
<feature type="region of interest" description="Disordered" evidence="1">
    <location>
        <begin position="473"/>
        <end position="544"/>
    </location>
</feature>
<dbReference type="SUPFAM" id="SSF47986">
    <property type="entry name" value="DEATH domain"/>
    <property type="match status" value="1"/>
</dbReference>
<dbReference type="CDD" id="cd08779">
    <property type="entry name" value="Death_PIDD"/>
    <property type="match status" value="1"/>
</dbReference>
<dbReference type="HOGENOM" id="CLU_320097_0_0_1"/>
<proteinExistence type="predicted"/>
<dbReference type="InterPro" id="IPR000488">
    <property type="entry name" value="Death_dom"/>
</dbReference>
<dbReference type="Proteomes" id="UP000014760">
    <property type="component" value="Unassembled WGS sequence"/>
</dbReference>
<name>R7VC42_CAPTE</name>
<reference evidence="5" key="1">
    <citation type="submission" date="2012-12" db="EMBL/GenBank/DDBJ databases">
        <authorList>
            <person name="Hellsten U."/>
            <person name="Grimwood J."/>
            <person name="Chapman J.A."/>
            <person name="Shapiro H."/>
            <person name="Aerts A."/>
            <person name="Otillar R.P."/>
            <person name="Terry A.Y."/>
            <person name="Boore J.L."/>
            <person name="Simakov O."/>
            <person name="Marletaz F."/>
            <person name="Cho S.-J."/>
            <person name="Edsinger-Gonzales E."/>
            <person name="Havlak P."/>
            <person name="Kuo D.-H."/>
            <person name="Larsson T."/>
            <person name="Lv J."/>
            <person name="Arendt D."/>
            <person name="Savage R."/>
            <person name="Osoegawa K."/>
            <person name="de Jong P."/>
            <person name="Lindberg D.R."/>
            <person name="Seaver E.C."/>
            <person name="Weisblat D.A."/>
            <person name="Putnam N.H."/>
            <person name="Grigoriev I.V."/>
            <person name="Rokhsar D.S."/>
        </authorList>
    </citation>
    <scope>NUCLEOTIDE SEQUENCE</scope>
    <source>
        <strain evidence="5">I ESC-2004</strain>
    </source>
</reference>
<dbReference type="PANTHER" id="PTHR28336:SF4">
    <property type="entry name" value="DEATH DOMAIN-CONTAINING PROTEIN 1"/>
    <property type="match status" value="1"/>
</dbReference>
<dbReference type="OrthoDB" id="6118651at2759"/>
<feature type="region of interest" description="Disordered" evidence="1">
    <location>
        <begin position="184"/>
        <end position="247"/>
    </location>
</feature>
<gene>
    <name evidence="3" type="ORF">CAPTEDRAFT_228009</name>
</gene>
<dbReference type="EMBL" id="KB293301">
    <property type="protein sequence ID" value="ELU16132.1"/>
    <property type="molecule type" value="Genomic_DNA"/>
</dbReference>
<dbReference type="Gene3D" id="2.60.220.30">
    <property type="match status" value="1"/>
</dbReference>
<dbReference type="PANTHER" id="PTHR28336">
    <property type="entry name" value="BA1-643"/>
    <property type="match status" value="1"/>
</dbReference>
<evidence type="ECO:0000256" key="1">
    <source>
        <dbReference type="SAM" id="MobiDB-lite"/>
    </source>
</evidence>
<dbReference type="AlphaFoldDB" id="R7VC42"/>
<protein>
    <recommendedName>
        <fullName evidence="2">Death domain-containing protein</fullName>
    </recommendedName>
</protein>
<dbReference type="EMBL" id="AMQN01004347">
    <property type="status" value="NOT_ANNOTATED_CDS"/>
    <property type="molecule type" value="Genomic_DNA"/>
</dbReference>
<feature type="compositionally biased region" description="Basic and acidic residues" evidence="1">
    <location>
        <begin position="7"/>
        <end position="26"/>
    </location>
</feature>
<feature type="compositionally biased region" description="Basic and acidic residues" evidence="1">
    <location>
        <begin position="184"/>
        <end position="232"/>
    </location>
</feature>
<evidence type="ECO:0000259" key="2">
    <source>
        <dbReference type="PROSITE" id="PS50017"/>
    </source>
</evidence>
<dbReference type="EnsemblMetazoa" id="CapteT228009">
    <property type="protein sequence ID" value="CapteP228009"/>
    <property type="gene ID" value="CapteG228009"/>
</dbReference>
<feature type="region of interest" description="Disordered" evidence="1">
    <location>
        <begin position="1"/>
        <end position="26"/>
    </location>
</feature>
<evidence type="ECO:0000313" key="3">
    <source>
        <dbReference type="EMBL" id="ELU16132.1"/>
    </source>
</evidence>
<dbReference type="InterPro" id="IPR011029">
    <property type="entry name" value="DEATH-like_dom_sf"/>
</dbReference>
<reference evidence="4" key="3">
    <citation type="submission" date="2015-06" db="UniProtKB">
        <authorList>
            <consortium name="EnsemblMetazoa"/>
        </authorList>
    </citation>
    <scope>IDENTIFICATION</scope>
</reference>
<organism evidence="3">
    <name type="scientific">Capitella teleta</name>
    <name type="common">Polychaete worm</name>
    <dbReference type="NCBI Taxonomy" id="283909"/>
    <lineage>
        <taxon>Eukaryota</taxon>
        <taxon>Metazoa</taxon>
        <taxon>Spiralia</taxon>
        <taxon>Lophotrochozoa</taxon>
        <taxon>Annelida</taxon>
        <taxon>Polychaeta</taxon>
        <taxon>Sedentaria</taxon>
        <taxon>Scolecida</taxon>
        <taxon>Capitellidae</taxon>
        <taxon>Capitella</taxon>
    </lineage>
</organism>